<evidence type="ECO:0000313" key="9">
    <source>
        <dbReference type="EMBL" id="GHO45808.1"/>
    </source>
</evidence>
<evidence type="ECO:0000256" key="1">
    <source>
        <dbReference type="ARBA" id="ARBA00000085"/>
    </source>
</evidence>
<feature type="transmembrane region" description="Helical" evidence="7">
    <location>
        <begin position="51"/>
        <end position="69"/>
    </location>
</feature>
<dbReference type="InterPro" id="IPR005467">
    <property type="entry name" value="His_kinase_dom"/>
</dbReference>
<evidence type="ECO:0000256" key="4">
    <source>
        <dbReference type="ARBA" id="ARBA00022679"/>
    </source>
</evidence>
<keyword evidence="7" id="KW-1133">Transmembrane helix</keyword>
<dbReference type="Gene3D" id="1.10.287.130">
    <property type="match status" value="1"/>
</dbReference>
<dbReference type="GO" id="GO:0000155">
    <property type="term" value="F:phosphorelay sensor kinase activity"/>
    <property type="evidence" value="ECO:0007669"/>
    <property type="project" value="InterPro"/>
</dbReference>
<comment type="caution">
    <text evidence="9">The sequence shown here is derived from an EMBL/GenBank/DDBJ whole genome shotgun (WGS) entry which is preliminary data.</text>
</comment>
<evidence type="ECO:0000313" key="10">
    <source>
        <dbReference type="Proteomes" id="UP000612362"/>
    </source>
</evidence>
<keyword evidence="7" id="KW-0812">Transmembrane</keyword>
<dbReference type="Proteomes" id="UP000612362">
    <property type="component" value="Unassembled WGS sequence"/>
</dbReference>
<dbReference type="EMBL" id="BNJF01000002">
    <property type="protein sequence ID" value="GHO45808.1"/>
    <property type="molecule type" value="Genomic_DNA"/>
</dbReference>
<dbReference type="PRINTS" id="PR00344">
    <property type="entry name" value="BCTRLSENSOR"/>
</dbReference>
<dbReference type="PANTHER" id="PTHR43547:SF2">
    <property type="entry name" value="HYBRID SIGNAL TRANSDUCTION HISTIDINE KINASE C"/>
    <property type="match status" value="1"/>
</dbReference>
<dbReference type="FunFam" id="3.30.565.10:FF:000006">
    <property type="entry name" value="Sensor histidine kinase WalK"/>
    <property type="match status" value="1"/>
</dbReference>
<dbReference type="PANTHER" id="PTHR43547">
    <property type="entry name" value="TWO-COMPONENT HISTIDINE KINASE"/>
    <property type="match status" value="1"/>
</dbReference>
<keyword evidence="4" id="KW-0808">Transferase</keyword>
<comment type="catalytic activity">
    <reaction evidence="1">
        <text>ATP + protein L-histidine = ADP + protein N-phospho-L-histidine.</text>
        <dbReference type="EC" id="2.7.13.3"/>
    </reaction>
</comment>
<dbReference type="EC" id="2.7.13.3" evidence="2"/>
<gene>
    <name evidence="9" type="ORF">KSX_39710</name>
</gene>
<dbReference type="CDD" id="cd00082">
    <property type="entry name" value="HisKA"/>
    <property type="match status" value="1"/>
</dbReference>
<keyword evidence="6" id="KW-0902">Two-component regulatory system</keyword>
<keyword evidence="3" id="KW-0597">Phosphoprotein</keyword>
<dbReference type="Pfam" id="PF02518">
    <property type="entry name" value="HATPase_c"/>
    <property type="match status" value="1"/>
</dbReference>
<reference evidence="9" key="1">
    <citation type="submission" date="2020-10" db="EMBL/GenBank/DDBJ databases">
        <title>Taxonomic study of unclassified bacteria belonging to the class Ktedonobacteria.</title>
        <authorList>
            <person name="Yabe S."/>
            <person name="Wang C.M."/>
            <person name="Zheng Y."/>
            <person name="Sakai Y."/>
            <person name="Cavaletti L."/>
            <person name="Monciardini P."/>
            <person name="Donadio S."/>
        </authorList>
    </citation>
    <scope>NUCLEOTIDE SEQUENCE</scope>
    <source>
        <strain evidence="9">SOSP1-1</strain>
    </source>
</reference>
<sequence length="334" mass="37815">MWTPFCFVTVVAGFIWGVGPALFTVALGFFAFNIFVVPQYDLLTSPLWNDFKYLAPFVIAQFAIALLAAQHHVQYRRALAAEHKMHTYARDLEVANQQLERASHLKDQFLIRAAHELRTPLTTILGEAQLALRRLQKDTSVLDMLVWKRHFEKIRARAETLHTLVEDLINLSGLSSEDMPLRMNSCDVSSICQEAIEEQGTFTGRTLIWKGPPAPLILQADAERLYQVVTNLIKNAIQYSPRHSVIHVTLNTEASSMLLQVHNAGPALPREQQDLFFEPFYRAPSAEAMNREGWGLGLTICKEIVVRHQGHIWITSSEDHGVTCSVSIPFKKEE</sequence>
<dbReference type="SUPFAM" id="SSF47384">
    <property type="entry name" value="Homodimeric domain of signal transducing histidine kinase"/>
    <property type="match status" value="1"/>
</dbReference>
<dbReference type="PROSITE" id="PS50109">
    <property type="entry name" value="HIS_KIN"/>
    <property type="match status" value="1"/>
</dbReference>
<dbReference type="InterPro" id="IPR036097">
    <property type="entry name" value="HisK_dim/P_sf"/>
</dbReference>
<evidence type="ECO:0000259" key="8">
    <source>
        <dbReference type="PROSITE" id="PS50109"/>
    </source>
</evidence>
<dbReference type="Gene3D" id="3.30.565.10">
    <property type="entry name" value="Histidine kinase-like ATPase, C-terminal domain"/>
    <property type="match status" value="1"/>
</dbReference>
<accession>A0A8J3MTP4</accession>
<proteinExistence type="predicted"/>
<evidence type="ECO:0000256" key="6">
    <source>
        <dbReference type="ARBA" id="ARBA00023012"/>
    </source>
</evidence>
<dbReference type="InterPro" id="IPR003661">
    <property type="entry name" value="HisK_dim/P_dom"/>
</dbReference>
<dbReference type="Pfam" id="PF00512">
    <property type="entry name" value="HisKA"/>
    <property type="match status" value="1"/>
</dbReference>
<keyword evidence="10" id="KW-1185">Reference proteome</keyword>
<protein>
    <recommendedName>
        <fullName evidence="2">histidine kinase</fullName>
        <ecNumber evidence="2">2.7.13.3</ecNumber>
    </recommendedName>
</protein>
<evidence type="ECO:0000256" key="3">
    <source>
        <dbReference type="ARBA" id="ARBA00022553"/>
    </source>
</evidence>
<dbReference type="RefSeq" id="WP_220195235.1">
    <property type="nucleotide sequence ID" value="NZ_BNJF01000002.1"/>
</dbReference>
<evidence type="ECO:0000256" key="5">
    <source>
        <dbReference type="ARBA" id="ARBA00022777"/>
    </source>
</evidence>
<dbReference type="InterPro" id="IPR036890">
    <property type="entry name" value="HATPase_C_sf"/>
</dbReference>
<evidence type="ECO:0000256" key="7">
    <source>
        <dbReference type="SAM" id="Phobius"/>
    </source>
</evidence>
<dbReference type="SMART" id="SM00387">
    <property type="entry name" value="HATPase_c"/>
    <property type="match status" value="1"/>
</dbReference>
<dbReference type="InterPro" id="IPR004358">
    <property type="entry name" value="Sig_transdc_His_kin-like_C"/>
</dbReference>
<dbReference type="InterPro" id="IPR003594">
    <property type="entry name" value="HATPase_dom"/>
</dbReference>
<dbReference type="CDD" id="cd00075">
    <property type="entry name" value="HATPase"/>
    <property type="match status" value="1"/>
</dbReference>
<organism evidence="9 10">
    <name type="scientific">Ktedonospora formicarum</name>
    <dbReference type="NCBI Taxonomy" id="2778364"/>
    <lineage>
        <taxon>Bacteria</taxon>
        <taxon>Bacillati</taxon>
        <taxon>Chloroflexota</taxon>
        <taxon>Ktedonobacteria</taxon>
        <taxon>Ktedonobacterales</taxon>
        <taxon>Ktedonobacteraceae</taxon>
        <taxon>Ktedonospora</taxon>
    </lineage>
</organism>
<feature type="transmembrane region" description="Helical" evidence="7">
    <location>
        <begin position="7"/>
        <end position="31"/>
    </location>
</feature>
<dbReference type="SUPFAM" id="SSF55874">
    <property type="entry name" value="ATPase domain of HSP90 chaperone/DNA topoisomerase II/histidine kinase"/>
    <property type="match status" value="1"/>
</dbReference>
<dbReference type="SMART" id="SM00388">
    <property type="entry name" value="HisKA"/>
    <property type="match status" value="1"/>
</dbReference>
<name>A0A8J3MTP4_9CHLR</name>
<evidence type="ECO:0000256" key="2">
    <source>
        <dbReference type="ARBA" id="ARBA00012438"/>
    </source>
</evidence>
<keyword evidence="5" id="KW-0418">Kinase</keyword>
<feature type="domain" description="Histidine kinase" evidence="8">
    <location>
        <begin position="112"/>
        <end position="332"/>
    </location>
</feature>
<keyword evidence="7" id="KW-0472">Membrane</keyword>
<dbReference type="AlphaFoldDB" id="A0A8J3MTP4"/>